<evidence type="ECO:0000313" key="1">
    <source>
        <dbReference type="EMBL" id="PVH27002.1"/>
    </source>
</evidence>
<proteinExistence type="predicted"/>
<dbReference type="Proteomes" id="UP000245627">
    <property type="component" value="Unassembled WGS sequence"/>
</dbReference>
<protein>
    <recommendedName>
        <fullName evidence="3">Phage capsid protein</fullName>
    </recommendedName>
</protein>
<dbReference type="EMBL" id="QDKG01000001">
    <property type="protein sequence ID" value="PVH27002.1"/>
    <property type="molecule type" value="Genomic_DNA"/>
</dbReference>
<evidence type="ECO:0008006" key="3">
    <source>
        <dbReference type="Google" id="ProtNLM"/>
    </source>
</evidence>
<dbReference type="Pfam" id="PF03864">
    <property type="entry name" value="Phage_cap_E"/>
    <property type="match status" value="1"/>
</dbReference>
<name>A0A2T8HNX1_9SPHI</name>
<evidence type="ECO:0000313" key="2">
    <source>
        <dbReference type="Proteomes" id="UP000245627"/>
    </source>
</evidence>
<organism evidence="1 2">
    <name type="scientific">Sphingobacterium corticibacter</name>
    <dbReference type="NCBI Taxonomy" id="2171749"/>
    <lineage>
        <taxon>Bacteria</taxon>
        <taxon>Pseudomonadati</taxon>
        <taxon>Bacteroidota</taxon>
        <taxon>Sphingobacteriia</taxon>
        <taxon>Sphingobacteriales</taxon>
        <taxon>Sphingobacteriaceae</taxon>
        <taxon>Sphingobacterium</taxon>
    </lineage>
</organism>
<dbReference type="InterPro" id="IPR005564">
    <property type="entry name" value="Major_capsid_GpE"/>
</dbReference>
<dbReference type="OrthoDB" id="1269635at2"/>
<accession>A0A2T8HNX1</accession>
<sequence>MQKSLFIQWVQKFFPGIIVRTVETLNDTKRPLSYLHTTMLRPVFSVTGKWESLSASFSLVAADVVAMDSELPLKSRDSISQASGDIPKMGIELALNETELTQLDTLIRSGATNGQVIAKLFADTPRAIGAIYERNEAIFLRGFSTGVTVVEDPENVGVGVRCDYKYKVDHKFGVEGLYTDKVNAKPFDDFQRIVEKATEDGNTIVAVYTDTPTLNAIAATDQAKEYYSFSQNSTGNKQIPNLDFDQLSTLVSKRYGFTFIKVDRTIKVEKDGKRSTIKPFAAGAMVFVSSTNVGDLVYAQLAEENHKEAGVEYSKANEYILVSKFRTTSAGLREVTRAQARVVPVVTAIDEIYLLDTKIIQA</sequence>
<dbReference type="RefSeq" id="WP_116774857.1">
    <property type="nucleotide sequence ID" value="NZ_QDKG01000001.1"/>
</dbReference>
<keyword evidence="2" id="KW-1185">Reference proteome</keyword>
<dbReference type="AlphaFoldDB" id="A0A2T8HNX1"/>
<reference evidence="1 2" key="1">
    <citation type="submission" date="2018-04" db="EMBL/GenBank/DDBJ databases">
        <title>Sphingobacterium cortibacter sp. nov.</title>
        <authorList>
            <person name="Li Y."/>
        </authorList>
    </citation>
    <scope>NUCLEOTIDE SEQUENCE [LARGE SCALE GENOMIC DNA]</scope>
    <source>
        <strain evidence="1 2">2c-3</strain>
    </source>
</reference>
<comment type="caution">
    <text evidence="1">The sequence shown here is derived from an EMBL/GenBank/DDBJ whole genome shotgun (WGS) entry which is preliminary data.</text>
</comment>
<gene>
    <name evidence="1" type="ORF">DC487_05245</name>
</gene>